<evidence type="ECO:0000313" key="4">
    <source>
        <dbReference type="WBParaSite" id="TCNE_0001140301-mRNA-1"/>
    </source>
</evidence>
<feature type="transmembrane region" description="Helical" evidence="1">
    <location>
        <begin position="52"/>
        <end position="71"/>
    </location>
</feature>
<keyword evidence="1" id="KW-1133">Transmembrane helix</keyword>
<proteinExistence type="predicted"/>
<dbReference type="EMBL" id="UYWY01020847">
    <property type="protein sequence ID" value="VDM42724.1"/>
    <property type="molecule type" value="Genomic_DNA"/>
</dbReference>
<keyword evidence="1" id="KW-0812">Transmembrane</keyword>
<dbReference type="WBParaSite" id="TCNE_0001140301-mRNA-1">
    <property type="protein sequence ID" value="TCNE_0001140301-mRNA-1"/>
    <property type="gene ID" value="TCNE_0001140301"/>
</dbReference>
<gene>
    <name evidence="2" type="ORF">TCNE_LOCUS11403</name>
</gene>
<accession>A0A183USD3</accession>
<keyword evidence="3" id="KW-1185">Reference proteome</keyword>
<dbReference type="Proteomes" id="UP000050794">
    <property type="component" value="Unassembled WGS sequence"/>
</dbReference>
<evidence type="ECO:0000313" key="2">
    <source>
        <dbReference type="EMBL" id="VDM42724.1"/>
    </source>
</evidence>
<name>A0A183USD3_TOXCA</name>
<evidence type="ECO:0000313" key="3">
    <source>
        <dbReference type="Proteomes" id="UP000050794"/>
    </source>
</evidence>
<sequence>MYSCSYRRLPGDKSGPKEKMTIRQIDVRVAVLLVTVKCVCGVVLQIKWLACFSANLGSVVMFLTILSYFYLHGDDDGSFTQPLF</sequence>
<reference evidence="2 3" key="2">
    <citation type="submission" date="2018-11" db="EMBL/GenBank/DDBJ databases">
        <authorList>
            <consortium name="Pathogen Informatics"/>
        </authorList>
    </citation>
    <scope>NUCLEOTIDE SEQUENCE [LARGE SCALE GENOMIC DNA]</scope>
</reference>
<organism evidence="3 4">
    <name type="scientific">Toxocara canis</name>
    <name type="common">Canine roundworm</name>
    <dbReference type="NCBI Taxonomy" id="6265"/>
    <lineage>
        <taxon>Eukaryota</taxon>
        <taxon>Metazoa</taxon>
        <taxon>Ecdysozoa</taxon>
        <taxon>Nematoda</taxon>
        <taxon>Chromadorea</taxon>
        <taxon>Rhabditida</taxon>
        <taxon>Spirurina</taxon>
        <taxon>Ascaridomorpha</taxon>
        <taxon>Ascaridoidea</taxon>
        <taxon>Toxocaridae</taxon>
        <taxon>Toxocara</taxon>
    </lineage>
</organism>
<evidence type="ECO:0000256" key="1">
    <source>
        <dbReference type="SAM" id="Phobius"/>
    </source>
</evidence>
<dbReference type="AlphaFoldDB" id="A0A183USD3"/>
<reference evidence="4" key="1">
    <citation type="submission" date="2016-06" db="UniProtKB">
        <authorList>
            <consortium name="WormBaseParasite"/>
        </authorList>
    </citation>
    <scope>IDENTIFICATION</scope>
</reference>
<keyword evidence="1" id="KW-0472">Membrane</keyword>
<protein>
    <submittedName>
        <fullName evidence="4">Aa_trans domain-containing protein</fullName>
    </submittedName>
</protein>